<organism evidence="2 3">
    <name type="scientific">Paramarasmius palmivorus</name>
    <dbReference type="NCBI Taxonomy" id="297713"/>
    <lineage>
        <taxon>Eukaryota</taxon>
        <taxon>Fungi</taxon>
        <taxon>Dikarya</taxon>
        <taxon>Basidiomycota</taxon>
        <taxon>Agaricomycotina</taxon>
        <taxon>Agaricomycetes</taxon>
        <taxon>Agaricomycetidae</taxon>
        <taxon>Agaricales</taxon>
        <taxon>Marasmiineae</taxon>
        <taxon>Marasmiaceae</taxon>
        <taxon>Paramarasmius</taxon>
    </lineage>
</organism>
<protein>
    <submittedName>
        <fullName evidence="2">Uncharacterized protein</fullName>
    </submittedName>
</protein>
<accession>A0AAW0BW40</accession>
<sequence length="79" mass="8496">MSSLNSRGAWVKSADADSINTTGRLFSGSSRRGDVVVHVERHELSDIPAGRTQFDIKEASSEWTDETSGGKRGFGVQAV</sequence>
<keyword evidence="3" id="KW-1185">Reference proteome</keyword>
<reference evidence="2 3" key="1">
    <citation type="submission" date="2024-01" db="EMBL/GenBank/DDBJ databases">
        <title>A draft genome for a cacao thread blight-causing isolate of Paramarasmius palmivorus.</title>
        <authorList>
            <person name="Baruah I.K."/>
            <person name="Bukari Y."/>
            <person name="Amoako-Attah I."/>
            <person name="Meinhardt L.W."/>
            <person name="Bailey B.A."/>
            <person name="Cohen S.P."/>
        </authorList>
    </citation>
    <scope>NUCLEOTIDE SEQUENCE [LARGE SCALE GENOMIC DNA]</scope>
    <source>
        <strain evidence="2 3">GH-12</strain>
    </source>
</reference>
<comment type="caution">
    <text evidence="2">The sequence shown here is derived from an EMBL/GenBank/DDBJ whole genome shotgun (WGS) entry which is preliminary data.</text>
</comment>
<proteinExistence type="predicted"/>
<feature type="region of interest" description="Disordered" evidence="1">
    <location>
        <begin position="59"/>
        <end position="79"/>
    </location>
</feature>
<evidence type="ECO:0000256" key="1">
    <source>
        <dbReference type="SAM" id="MobiDB-lite"/>
    </source>
</evidence>
<gene>
    <name evidence="2" type="ORF">VNI00_013719</name>
</gene>
<evidence type="ECO:0000313" key="2">
    <source>
        <dbReference type="EMBL" id="KAK7031114.1"/>
    </source>
</evidence>
<evidence type="ECO:0000313" key="3">
    <source>
        <dbReference type="Proteomes" id="UP001383192"/>
    </source>
</evidence>
<dbReference type="Proteomes" id="UP001383192">
    <property type="component" value="Unassembled WGS sequence"/>
</dbReference>
<dbReference type="AlphaFoldDB" id="A0AAW0BW40"/>
<name>A0AAW0BW40_9AGAR</name>
<dbReference type="EMBL" id="JAYKXP010000071">
    <property type="protein sequence ID" value="KAK7031114.1"/>
    <property type="molecule type" value="Genomic_DNA"/>
</dbReference>